<gene>
    <name evidence="1" type="ORF">L6164_003320</name>
</gene>
<organism evidence="1 2">
    <name type="scientific">Bauhinia variegata</name>
    <name type="common">Purple orchid tree</name>
    <name type="synonym">Phanera variegata</name>
    <dbReference type="NCBI Taxonomy" id="167791"/>
    <lineage>
        <taxon>Eukaryota</taxon>
        <taxon>Viridiplantae</taxon>
        <taxon>Streptophyta</taxon>
        <taxon>Embryophyta</taxon>
        <taxon>Tracheophyta</taxon>
        <taxon>Spermatophyta</taxon>
        <taxon>Magnoliopsida</taxon>
        <taxon>eudicotyledons</taxon>
        <taxon>Gunneridae</taxon>
        <taxon>Pentapetalae</taxon>
        <taxon>rosids</taxon>
        <taxon>fabids</taxon>
        <taxon>Fabales</taxon>
        <taxon>Fabaceae</taxon>
        <taxon>Cercidoideae</taxon>
        <taxon>Cercideae</taxon>
        <taxon>Bauhiniinae</taxon>
        <taxon>Bauhinia</taxon>
    </lineage>
</organism>
<dbReference type="EMBL" id="CM039427">
    <property type="protein sequence ID" value="KAI4354460.1"/>
    <property type="molecule type" value="Genomic_DNA"/>
</dbReference>
<reference evidence="1 2" key="1">
    <citation type="journal article" date="2022" name="DNA Res.">
        <title>Chromosomal-level genome assembly of the orchid tree Bauhinia variegata (Leguminosae; Cercidoideae) supports the allotetraploid origin hypothesis of Bauhinia.</title>
        <authorList>
            <person name="Zhong Y."/>
            <person name="Chen Y."/>
            <person name="Zheng D."/>
            <person name="Pang J."/>
            <person name="Liu Y."/>
            <person name="Luo S."/>
            <person name="Meng S."/>
            <person name="Qian L."/>
            <person name="Wei D."/>
            <person name="Dai S."/>
            <person name="Zhou R."/>
        </authorList>
    </citation>
    <scope>NUCLEOTIDE SEQUENCE [LARGE SCALE GENOMIC DNA]</scope>
    <source>
        <strain evidence="1">BV-YZ2020</strain>
    </source>
</reference>
<proteinExistence type="predicted"/>
<evidence type="ECO:0000313" key="1">
    <source>
        <dbReference type="EMBL" id="KAI4354460.1"/>
    </source>
</evidence>
<sequence length="73" mass="7766">MATMSQSYIVGILFLVLVFASEPASGFNLPPGVICDWPCTGGSDCIDFCLGKGFRNSGYCYGDKCCCKKNPPA</sequence>
<keyword evidence="2" id="KW-1185">Reference proteome</keyword>
<dbReference type="Proteomes" id="UP000828941">
    <property type="component" value="Chromosome 2"/>
</dbReference>
<accession>A0ACB9Q0H2</accession>
<name>A0ACB9Q0H2_BAUVA</name>
<evidence type="ECO:0000313" key="2">
    <source>
        <dbReference type="Proteomes" id="UP000828941"/>
    </source>
</evidence>
<comment type="caution">
    <text evidence="1">The sequence shown here is derived from an EMBL/GenBank/DDBJ whole genome shotgun (WGS) entry which is preliminary data.</text>
</comment>
<protein>
    <submittedName>
        <fullName evidence="1">Uncharacterized protein</fullName>
    </submittedName>
</protein>